<dbReference type="RefSeq" id="XP_006834260.1">
    <property type="nucleotide sequence ID" value="XM_006834197.1"/>
</dbReference>
<organism evidence="2 3">
    <name type="scientific">Chrysochloris asiatica</name>
    <name type="common">Cape golden mole</name>
    <dbReference type="NCBI Taxonomy" id="185453"/>
    <lineage>
        <taxon>Eukaryota</taxon>
        <taxon>Metazoa</taxon>
        <taxon>Chordata</taxon>
        <taxon>Craniata</taxon>
        <taxon>Vertebrata</taxon>
        <taxon>Euteleostomi</taxon>
        <taxon>Mammalia</taxon>
        <taxon>Eutheria</taxon>
        <taxon>Afrotheria</taxon>
        <taxon>Chrysochloridae</taxon>
        <taxon>Chrysochlorinae</taxon>
        <taxon>Chrysochloris</taxon>
    </lineage>
</organism>
<feature type="compositionally biased region" description="Pro residues" evidence="1">
    <location>
        <begin position="29"/>
        <end position="46"/>
    </location>
</feature>
<reference evidence="3" key="1">
    <citation type="submission" date="2025-08" db="UniProtKB">
        <authorList>
            <consortium name="RefSeq"/>
        </authorList>
    </citation>
    <scope>IDENTIFICATION</scope>
    <source>
        <tissue evidence="3">Spleen</tissue>
    </source>
</reference>
<dbReference type="Proteomes" id="UP000504623">
    <property type="component" value="Unplaced"/>
</dbReference>
<proteinExistence type="predicted"/>
<gene>
    <name evidence="3" type="primary">LOC102830276</name>
</gene>
<accession>A0A9B0WIH4</accession>
<dbReference type="GeneID" id="102830276"/>
<feature type="compositionally biased region" description="Low complexity" evidence="1">
    <location>
        <begin position="10"/>
        <end position="19"/>
    </location>
</feature>
<evidence type="ECO:0000313" key="3">
    <source>
        <dbReference type="RefSeq" id="XP_006834260.1"/>
    </source>
</evidence>
<feature type="region of interest" description="Disordered" evidence="1">
    <location>
        <begin position="1"/>
        <end position="133"/>
    </location>
</feature>
<protein>
    <submittedName>
        <fullName evidence="3">Protein transport protein Sec24-like At4g32640-like</fullName>
    </submittedName>
</protein>
<dbReference type="AlphaFoldDB" id="A0A9B0WIH4"/>
<feature type="region of interest" description="Disordered" evidence="1">
    <location>
        <begin position="175"/>
        <end position="245"/>
    </location>
</feature>
<keyword evidence="2" id="KW-1185">Reference proteome</keyword>
<evidence type="ECO:0000313" key="2">
    <source>
        <dbReference type="Proteomes" id="UP000504623"/>
    </source>
</evidence>
<sequence>MACAGGCGYPPRGSGTAAASGGGSRRPRPSPPPPDARGPRPRPSPTTPDAAPGRGPQPTPGSWIERPPPPSVGFYDPAPSRPAEQPSNGERNERDGTPVVRVFWPVEKRTGSGGRGAEALSRSGPCENGGSECKAKFFCKPSAKAGGGGGEEGARDRAECSFGAAASLALKRSASQLAPQLSQAPRARRCSEPSRRRAAARLPPLPASAPAPAPASRPPAPGASASSPPPLNTSAAPLRVWGRRD</sequence>
<evidence type="ECO:0000256" key="1">
    <source>
        <dbReference type="SAM" id="MobiDB-lite"/>
    </source>
</evidence>
<name>A0A9B0WIH4_CHRAS</name>
<feature type="compositionally biased region" description="Pro residues" evidence="1">
    <location>
        <begin position="203"/>
        <end position="231"/>
    </location>
</feature>